<protein>
    <submittedName>
        <fullName evidence="2">Uncharacterized protein</fullName>
    </submittedName>
</protein>
<evidence type="ECO:0000313" key="3">
    <source>
        <dbReference type="Proteomes" id="UP000780801"/>
    </source>
</evidence>
<evidence type="ECO:0000256" key="1">
    <source>
        <dbReference type="SAM" id="SignalP"/>
    </source>
</evidence>
<keyword evidence="1" id="KW-0732">Signal</keyword>
<keyword evidence="3" id="KW-1185">Reference proteome</keyword>
<reference evidence="2" key="1">
    <citation type="journal article" date="2020" name="Fungal Divers.">
        <title>Resolving the Mortierellaceae phylogeny through synthesis of multi-gene phylogenetics and phylogenomics.</title>
        <authorList>
            <person name="Vandepol N."/>
            <person name="Liber J."/>
            <person name="Desiro A."/>
            <person name="Na H."/>
            <person name="Kennedy M."/>
            <person name="Barry K."/>
            <person name="Grigoriev I.V."/>
            <person name="Miller A.N."/>
            <person name="O'Donnell K."/>
            <person name="Stajich J.E."/>
            <person name="Bonito G."/>
        </authorList>
    </citation>
    <scope>NUCLEOTIDE SEQUENCE</scope>
    <source>
        <strain evidence="2">KOD1015</strain>
    </source>
</reference>
<dbReference type="EMBL" id="JAABOA010001381">
    <property type="protein sequence ID" value="KAF9581662.1"/>
    <property type="molecule type" value="Genomic_DNA"/>
</dbReference>
<feature type="chain" id="PRO_5040145853" evidence="1">
    <location>
        <begin position="20"/>
        <end position="326"/>
    </location>
</feature>
<dbReference type="Proteomes" id="UP000780801">
    <property type="component" value="Unassembled WGS sequence"/>
</dbReference>
<comment type="caution">
    <text evidence="2">The sequence shown here is derived from an EMBL/GenBank/DDBJ whole genome shotgun (WGS) entry which is preliminary data.</text>
</comment>
<proteinExistence type="predicted"/>
<name>A0A9P6FU18_9FUNG</name>
<gene>
    <name evidence="2" type="ORF">BGW38_001239</name>
</gene>
<organism evidence="2 3">
    <name type="scientific">Lunasporangiospora selenospora</name>
    <dbReference type="NCBI Taxonomy" id="979761"/>
    <lineage>
        <taxon>Eukaryota</taxon>
        <taxon>Fungi</taxon>
        <taxon>Fungi incertae sedis</taxon>
        <taxon>Mucoromycota</taxon>
        <taxon>Mortierellomycotina</taxon>
        <taxon>Mortierellomycetes</taxon>
        <taxon>Mortierellales</taxon>
        <taxon>Mortierellaceae</taxon>
        <taxon>Lunasporangiospora</taxon>
    </lineage>
</organism>
<sequence length="326" mass="36986">MRVTLELFGALSFIGLALAGETAKVESGDRSWRNDPLYYPGVKIAAPNKASASFGGNVTYAEVWRSIDVDANNFNHQSMEFPPLFREYPTSACHDRWDQIYRGGYYYVTEERAYIKSCKAVPTLAENVGTEICCAWQGESCTYKKETSVSLSKGGSTKFGISIETGAGSFIAKTTATVSFEQEFRYDKTVTEVASMELKCPPGKCCRPQLAYLTLHCDYESRKQEFAFEKMDRKNNAWPYTKSDSGEYNSDVWHEDDRDRGHYVFDYLKSCKGAFIYSTYYNTMWESDTKWTDEGQKKTSLDPNTNPSTLYLRLRDGAEHEVGVKP</sequence>
<dbReference type="AlphaFoldDB" id="A0A9P6FU18"/>
<feature type="signal peptide" evidence="1">
    <location>
        <begin position="1"/>
        <end position="19"/>
    </location>
</feature>
<accession>A0A9P6FU18</accession>
<evidence type="ECO:0000313" key="2">
    <source>
        <dbReference type="EMBL" id="KAF9581662.1"/>
    </source>
</evidence>